<gene>
    <name evidence="2" type="ORF">M422DRAFT_785753</name>
</gene>
<evidence type="ECO:0000256" key="1">
    <source>
        <dbReference type="SAM" id="MobiDB-lite"/>
    </source>
</evidence>
<feature type="compositionally biased region" description="Low complexity" evidence="1">
    <location>
        <begin position="224"/>
        <end position="240"/>
    </location>
</feature>
<feature type="region of interest" description="Disordered" evidence="1">
    <location>
        <begin position="259"/>
        <end position="278"/>
    </location>
</feature>
<dbReference type="OrthoDB" id="39175at2759"/>
<organism evidence="2 3">
    <name type="scientific">Sphaerobolus stellatus (strain SS14)</name>
    <dbReference type="NCBI Taxonomy" id="990650"/>
    <lineage>
        <taxon>Eukaryota</taxon>
        <taxon>Fungi</taxon>
        <taxon>Dikarya</taxon>
        <taxon>Basidiomycota</taxon>
        <taxon>Agaricomycotina</taxon>
        <taxon>Agaricomycetes</taxon>
        <taxon>Phallomycetidae</taxon>
        <taxon>Geastrales</taxon>
        <taxon>Sphaerobolaceae</taxon>
        <taxon>Sphaerobolus</taxon>
    </lineage>
</organism>
<proteinExistence type="predicted"/>
<dbReference type="AlphaFoldDB" id="A0A0C9UI57"/>
<sequence length="388" mass="42339">MVNPGSVFRTKGLPLFENYMRLVMYSFGFEDAWKRRKCSGAELGDIMFFAKCLQSATAVVKQLCDVHAPSGYLKYAPDCYFVMGGFCAAFMLKMLRPEFSSLLEPTQRERIISLVQRFVEMLASPVASIDETHTPMLYAKFLHGQVKHVLAAEKEAQMKAQAKLVAQQRQQQEAQYQHQLQSHYQGEVPKIEEPEQEPEQVQDNLSDSDTRSTSCQLTDPSTPSGQSYHSSDHSASGAGSVVHTPDLTQWDFAAFPSSSANAGGASTDGWSISETGSGSQTAYGGVPMAGGYGFSYSDVQGEGQGQDNMDLCEGDYLATMQAVSNEQWTNTMLMPGFKWFGEDVVMADDITTNVFGMGAGGQETVMAQQAMNAGADVNAMWGYGAPAY</sequence>
<evidence type="ECO:0000313" key="2">
    <source>
        <dbReference type="EMBL" id="KIJ24875.1"/>
    </source>
</evidence>
<dbReference type="Proteomes" id="UP000054279">
    <property type="component" value="Unassembled WGS sequence"/>
</dbReference>
<feature type="region of interest" description="Disordered" evidence="1">
    <location>
        <begin position="192"/>
        <end position="242"/>
    </location>
</feature>
<accession>A0A0C9UI57</accession>
<reference evidence="2 3" key="1">
    <citation type="submission" date="2014-06" db="EMBL/GenBank/DDBJ databases">
        <title>Evolutionary Origins and Diversification of the Mycorrhizal Mutualists.</title>
        <authorList>
            <consortium name="DOE Joint Genome Institute"/>
            <consortium name="Mycorrhizal Genomics Consortium"/>
            <person name="Kohler A."/>
            <person name="Kuo A."/>
            <person name="Nagy L.G."/>
            <person name="Floudas D."/>
            <person name="Copeland A."/>
            <person name="Barry K.W."/>
            <person name="Cichocki N."/>
            <person name="Veneault-Fourrey C."/>
            <person name="LaButti K."/>
            <person name="Lindquist E.A."/>
            <person name="Lipzen A."/>
            <person name="Lundell T."/>
            <person name="Morin E."/>
            <person name="Murat C."/>
            <person name="Riley R."/>
            <person name="Ohm R."/>
            <person name="Sun H."/>
            <person name="Tunlid A."/>
            <person name="Henrissat B."/>
            <person name="Grigoriev I.V."/>
            <person name="Hibbett D.S."/>
            <person name="Martin F."/>
        </authorList>
    </citation>
    <scope>NUCLEOTIDE SEQUENCE [LARGE SCALE GENOMIC DNA]</scope>
    <source>
        <strain evidence="2 3">SS14</strain>
    </source>
</reference>
<dbReference type="HOGENOM" id="CLU_040085_0_0_1"/>
<feature type="compositionally biased region" description="Polar residues" evidence="1">
    <location>
        <begin position="268"/>
        <end position="278"/>
    </location>
</feature>
<feature type="compositionally biased region" description="Polar residues" evidence="1">
    <location>
        <begin position="203"/>
        <end position="223"/>
    </location>
</feature>
<dbReference type="EMBL" id="KN837450">
    <property type="protein sequence ID" value="KIJ24875.1"/>
    <property type="molecule type" value="Genomic_DNA"/>
</dbReference>
<protein>
    <submittedName>
        <fullName evidence="2">Unplaced genomic scaffold SPHSTscaffold_375, whole genome shotgun sequence</fullName>
    </submittedName>
</protein>
<name>A0A0C9UI57_SPHS4</name>
<keyword evidence="3" id="KW-1185">Reference proteome</keyword>
<evidence type="ECO:0000313" key="3">
    <source>
        <dbReference type="Proteomes" id="UP000054279"/>
    </source>
</evidence>